<dbReference type="InterPro" id="IPR029060">
    <property type="entry name" value="PIN-like_dom_sf"/>
</dbReference>
<dbReference type="Pfam" id="PF01367">
    <property type="entry name" value="5_3_exonuc"/>
    <property type="match status" value="1"/>
</dbReference>
<dbReference type="Pfam" id="PF02739">
    <property type="entry name" value="5_3_exonuc_N"/>
    <property type="match status" value="1"/>
</dbReference>
<dbReference type="Proteomes" id="UP000660262">
    <property type="component" value="Unassembled WGS sequence"/>
</dbReference>
<keyword evidence="2" id="KW-0378">Hydrolase</keyword>
<evidence type="ECO:0000256" key="2">
    <source>
        <dbReference type="ARBA" id="ARBA00022801"/>
    </source>
</evidence>
<dbReference type="InterPro" id="IPR020046">
    <property type="entry name" value="5-3_exonucl_a-hlix_arch_N"/>
</dbReference>
<dbReference type="SUPFAM" id="SSF47807">
    <property type="entry name" value="5' to 3' exonuclease, C-terminal subdomain"/>
    <property type="match status" value="1"/>
</dbReference>
<protein>
    <recommendedName>
        <fullName evidence="4">5'-3' exonuclease domain-containing protein</fullName>
    </recommendedName>
</protein>
<comment type="caution">
    <text evidence="5">The sequence shown here is derived from an EMBL/GenBank/DDBJ whole genome shotgun (WGS) entry which is preliminary data.</text>
</comment>
<dbReference type="GO" id="GO:0033567">
    <property type="term" value="P:DNA replication, Okazaki fragment processing"/>
    <property type="evidence" value="ECO:0007669"/>
    <property type="project" value="InterPro"/>
</dbReference>
<name>A0A830HTT7_9CHLO</name>
<keyword evidence="1" id="KW-0540">Nuclease</keyword>
<evidence type="ECO:0000313" key="5">
    <source>
        <dbReference type="EMBL" id="GHP08347.1"/>
    </source>
</evidence>
<keyword evidence="6" id="KW-1185">Reference proteome</keyword>
<dbReference type="Gene3D" id="1.10.150.20">
    <property type="entry name" value="5' to 3' exonuclease, C-terminal subdomain"/>
    <property type="match status" value="1"/>
</dbReference>
<dbReference type="GO" id="GO:0003677">
    <property type="term" value="F:DNA binding"/>
    <property type="evidence" value="ECO:0007669"/>
    <property type="project" value="UniProtKB-KW"/>
</dbReference>
<dbReference type="InterPro" id="IPR036279">
    <property type="entry name" value="5-3_exonuclease_C_sf"/>
</dbReference>
<dbReference type="AlphaFoldDB" id="A0A830HTT7"/>
<dbReference type="PANTHER" id="PTHR42646">
    <property type="entry name" value="FLAP ENDONUCLEASE XNI"/>
    <property type="match status" value="1"/>
</dbReference>
<dbReference type="SUPFAM" id="SSF88723">
    <property type="entry name" value="PIN domain-like"/>
    <property type="match status" value="1"/>
</dbReference>
<dbReference type="GO" id="GO:0017108">
    <property type="term" value="F:5'-flap endonuclease activity"/>
    <property type="evidence" value="ECO:0007669"/>
    <property type="project" value="InterPro"/>
</dbReference>
<keyword evidence="3" id="KW-0238">DNA-binding</keyword>
<dbReference type="InterPro" id="IPR020045">
    <property type="entry name" value="DNA_polI_H3TH"/>
</dbReference>
<evidence type="ECO:0000256" key="1">
    <source>
        <dbReference type="ARBA" id="ARBA00022722"/>
    </source>
</evidence>
<dbReference type="CDD" id="cd09859">
    <property type="entry name" value="PIN_53EXO"/>
    <property type="match status" value="1"/>
</dbReference>
<dbReference type="GO" id="GO:0008409">
    <property type="term" value="F:5'-3' exonuclease activity"/>
    <property type="evidence" value="ECO:0007669"/>
    <property type="project" value="InterPro"/>
</dbReference>
<dbReference type="OrthoDB" id="275278at2759"/>
<organism evidence="5 6">
    <name type="scientific">Pycnococcus provasolii</name>
    <dbReference type="NCBI Taxonomy" id="41880"/>
    <lineage>
        <taxon>Eukaryota</taxon>
        <taxon>Viridiplantae</taxon>
        <taxon>Chlorophyta</taxon>
        <taxon>Pseudoscourfieldiophyceae</taxon>
        <taxon>Pseudoscourfieldiales</taxon>
        <taxon>Pycnococcaceae</taxon>
        <taxon>Pycnococcus</taxon>
    </lineage>
</organism>
<accession>A0A830HTT7</accession>
<sequence length="363" mass="39537">MAKQNLTNQTGDVNTGLLHSFISSVLSLLEHTNATHLLLVFDAKGATFRHQMWPEYKANRPSFPDELAIALPRLKDLLGKLGWPLAEVPGVEADDVIGTAAVKLAAHWRETCLPEQYDVTIVSPDKDFFQLLSDDIQIVRPIQSRSVAKLRKEAEEEGRPQPNILGSTFHVYTMADFEAAYPGLKPRQFIDLLALSGDSSDNVPGVRNIGVKTAPAIVAAFGSAEEAVEACARGDVNVPDGVPKRAVKALLAEGAKEAVSVSKELVTIRTDLKIPPVRYGLHGSRCEIDEVTGDFNLITPSRVSSASGDDGSAAFVQSFQWPMPGENPEEARAAAIDALSDYSMTNAIKRWRAEYDLRAQNYV</sequence>
<evidence type="ECO:0000313" key="6">
    <source>
        <dbReference type="Proteomes" id="UP000660262"/>
    </source>
</evidence>
<dbReference type="SMART" id="SM00475">
    <property type="entry name" value="53EXOc"/>
    <property type="match status" value="1"/>
</dbReference>
<dbReference type="EMBL" id="BNJQ01000020">
    <property type="protein sequence ID" value="GHP08347.1"/>
    <property type="molecule type" value="Genomic_DNA"/>
</dbReference>
<dbReference type="PANTHER" id="PTHR42646:SF2">
    <property type="entry name" value="5'-3' EXONUCLEASE FAMILY PROTEIN"/>
    <property type="match status" value="1"/>
</dbReference>
<evidence type="ECO:0000256" key="3">
    <source>
        <dbReference type="ARBA" id="ARBA00023125"/>
    </source>
</evidence>
<dbReference type="InterPro" id="IPR002421">
    <property type="entry name" value="5-3_exonuclease"/>
</dbReference>
<gene>
    <name evidence="5" type="ORF">PPROV_000708600</name>
</gene>
<feature type="domain" description="5'-3' exonuclease" evidence="4">
    <location>
        <begin position="2"/>
        <end position="280"/>
    </location>
</feature>
<evidence type="ECO:0000259" key="4">
    <source>
        <dbReference type="SMART" id="SM00475"/>
    </source>
</evidence>
<dbReference type="CDD" id="cd09898">
    <property type="entry name" value="H3TH_53EXO"/>
    <property type="match status" value="1"/>
</dbReference>
<dbReference type="SMART" id="SM00279">
    <property type="entry name" value="HhH2"/>
    <property type="match status" value="1"/>
</dbReference>
<dbReference type="InterPro" id="IPR008918">
    <property type="entry name" value="HhH2"/>
</dbReference>
<dbReference type="Gene3D" id="3.40.50.1010">
    <property type="entry name" value="5'-nuclease"/>
    <property type="match status" value="1"/>
</dbReference>
<proteinExistence type="predicted"/>
<dbReference type="InterPro" id="IPR038969">
    <property type="entry name" value="FEN"/>
</dbReference>
<reference evidence="5" key="1">
    <citation type="submission" date="2020-10" db="EMBL/GenBank/DDBJ databases">
        <title>Unveiling of a novel bifunctional photoreceptor, Dualchrome1, isolated from a cosmopolitan green alga.</title>
        <authorList>
            <person name="Suzuki S."/>
            <person name="Kawachi M."/>
        </authorList>
    </citation>
    <scope>NUCLEOTIDE SEQUENCE</scope>
    <source>
        <strain evidence="5">NIES 2893</strain>
    </source>
</reference>